<feature type="compositionally biased region" description="Pro residues" evidence="1">
    <location>
        <begin position="62"/>
        <end position="76"/>
    </location>
</feature>
<proteinExistence type="predicted"/>
<comment type="caution">
    <text evidence="2">The sequence shown here is derived from an EMBL/GenBank/DDBJ whole genome shotgun (WGS) entry which is preliminary data.</text>
</comment>
<dbReference type="PANTHER" id="PTHR45096">
    <property type="entry name" value="PROTEIN NEDD1"/>
    <property type="match status" value="1"/>
</dbReference>
<evidence type="ECO:0000313" key="3">
    <source>
        <dbReference type="Proteomes" id="UP001141327"/>
    </source>
</evidence>
<feature type="region of interest" description="Disordered" evidence="1">
    <location>
        <begin position="52"/>
        <end position="76"/>
    </location>
</feature>
<keyword evidence="3" id="KW-1185">Reference proteome</keyword>
<name>A0ABQ8U9Y2_9EUKA</name>
<evidence type="ECO:0000256" key="1">
    <source>
        <dbReference type="SAM" id="MobiDB-lite"/>
    </source>
</evidence>
<dbReference type="PANTHER" id="PTHR45096:SF1">
    <property type="entry name" value="PROTEIN NEDD1"/>
    <property type="match status" value="1"/>
</dbReference>
<organism evidence="2 3">
    <name type="scientific">Paratrimastix pyriformis</name>
    <dbReference type="NCBI Taxonomy" id="342808"/>
    <lineage>
        <taxon>Eukaryota</taxon>
        <taxon>Metamonada</taxon>
        <taxon>Preaxostyla</taxon>
        <taxon>Paratrimastigidae</taxon>
        <taxon>Paratrimastix</taxon>
    </lineage>
</organism>
<accession>A0ABQ8U9Y2</accession>
<evidence type="ECO:0000313" key="2">
    <source>
        <dbReference type="EMBL" id="KAJ4455167.1"/>
    </source>
</evidence>
<dbReference type="Proteomes" id="UP001141327">
    <property type="component" value="Unassembled WGS sequence"/>
</dbReference>
<reference evidence="2" key="1">
    <citation type="journal article" date="2022" name="bioRxiv">
        <title>Genomics of Preaxostyla Flagellates Illuminates Evolutionary Transitions and the Path Towards Mitochondrial Loss.</title>
        <authorList>
            <person name="Novak L.V.F."/>
            <person name="Treitli S.C."/>
            <person name="Pyrih J."/>
            <person name="Halakuc P."/>
            <person name="Pipaliya S.V."/>
            <person name="Vacek V."/>
            <person name="Brzon O."/>
            <person name="Soukal P."/>
            <person name="Eme L."/>
            <person name="Dacks J.B."/>
            <person name="Karnkowska A."/>
            <person name="Elias M."/>
            <person name="Hampl V."/>
        </authorList>
    </citation>
    <scope>NUCLEOTIDE SEQUENCE</scope>
    <source>
        <strain evidence="2">RCP-MX</strain>
    </source>
</reference>
<protein>
    <submittedName>
        <fullName evidence="2">Uncharacterized protein</fullName>
    </submittedName>
</protein>
<gene>
    <name evidence="2" type="ORF">PAPYR_9962</name>
</gene>
<dbReference type="EMBL" id="JAPMOS010000117">
    <property type="protein sequence ID" value="KAJ4455167.1"/>
    <property type="molecule type" value="Genomic_DNA"/>
</dbReference>
<sequence length="76" mass="8709">MIEDTLDPIRRALHQDIVNLHIEMLKQFHLYETKVMERLAAHEERQARLEGQLATLQGALRPAPPDPTAPRPLPPI</sequence>
<dbReference type="InterPro" id="IPR044621">
    <property type="entry name" value="NEDD1"/>
</dbReference>